<feature type="region of interest" description="Disordered" evidence="1">
    <location>
        <begin position="1"/>
        <end position="49"/>
    </location>
</feature>
<proteinExistence type="predicted"/>
<reference evidence="2" key="1">
    <citation type="submission" date="2019-08" db="EMBL/GenBank/DDBJ databases">
        <authorList>
            <person name="Kucharzyk K."/>
            <person name="Murdoch R.W."/>
            <person name="Higgins S."/>
            <person name="Loffler F."/>
        </authorList>
    </citation>
    <scope>NUCLEOTIDE SEQUENCE</scope>
</reference>
<feature type="region of interest" description="Disordered" evidence="1">
    <location>
        <begin position="272"/>
        <end position="305"/>
    </location>
</feature>
<evidence type="ECO:0000313" key="2">
    <source>
        <dbReference type="EMBL" id="MPM55030.1"/>
    </source>
</evidence>
<evidence type="ECO:0000256" key="1">
    <source>
        <dbReference type="SAM" id="MobiDB-lite"/>
    </source>
</evidence>
<dbReference type="AlphaFoldDB" id="A0A645APL1"/>
<name>A0A645APL1_9ZZZZ</name>
<gene>
    <name evidence="2" type="ORF">SDC9_101815</name>
</gene>
<sequence>MSSRARAGRSPIGPVALRPLTPRPGHVLSHLPGHGSGRSSARSLVGRAQHVPRAAQGVDHRLAPDIDLLAQVGDVELDDVRLAAEVVVPDPVEDLRLAQHPARVVHQIAEQLELGGGEVDRVAPAGDLVGVLVQGQVPDDEGGGVQRLRGAGPAQQGAQPGDHLLEAERLGDVVVGAAGEALDPVGDGVAGGQEDHREARLVVVDAAHHLEAVEVREHDVEDRRVGADLVGDLYGLLTAGGGPHLPALVAHRHREQLGQRRLVVHREDTDGRAVGTGQSAVGTVGHSQRLPRRTMGGANNPVGEL</sequence>
<accession>A0A645APL1</accession>
<comment type="caution">
    <text evidence="2">The sequence shown here is derived from an EMBL/GenBank/DDBJ whole genome shotgun (WGS) entry which is preliminary data.</text>
</comment>
<protein>
    <submittedName>
        <fullName evidence="2">Uncharacterized protein</fullName>
    </submittedName>
</protein>
<organism evidence="2">
    <name type="scientific">bioreactor metagenome</name>
    <dbReference type="NCBI Taxonomy" id="1076179"/>
    <lineage>
        <taxon>unclassified sequences</taxon>
        <taxon>metagenomes</taxon>
        <taxon>ecological metagenomes</taxon>
    </lineage>
</organism>
<dbReference type="EMBL" id="VSSQ01015078">
    <property type="protein sequence ID" value="MPM55030.1"/>
    <property type="molecule type" value="Genomic_DNA"/>
</dbReference>